<dbReference type="Proteomes" id="UP000000263">
    <property type="component" value="Chromosome"/>
</dbReference>
<dbReference type="InterPro" id="IPR001670">
    <property type="entry name" value="ADH_Fe/GldA"/>
</dbReference>
<dbReference type="PANTHER" id="PTHR11496:SF102">
    <property type="entry name" value="ALCOHOL DEHYDROGENASE 4"/>
    <property type="match status" value="1"/>
</dbReference>
<keyword evidence="2" id="KW-0560">Oxidoreductase</keyword>
<dbReference type="EMBL" id="CP000804">
    <property type="protein sequence ID" value="ABU57878.1"/>
    <property type="molecule type" value="Genomic_DNA"/>
</dbReference>
<sequence length="388" mass="40483">MIDFFEYHMRTRLMYKIGLAREFANEVAQLGVQRALLVADPGVVQAGLLDRVRGGLEGSIDVVGAFTDVPSDSSVATVEQGAAVARDTGADVLIAVGGGSAIDTAKAMRILLTEGGTLYDYQGANLLTRPLFPMIAIPTTAGTGSEVTPVAVIRDEQAEQKLFFLSPYLGPELAILDPEMTRTLPPRLTAATGMDALSHAIETFVGVGANPITDSLALQAIDMISNYLRAATHNGDDLEARGNMLIAAAIAGIAFSTTGIGVNTGIIHAASHTVGAAYHVHHGTANSILLPHGMRFNAAVVPNRMVRIARAMGVNAGGRPEEDVIADGIAAVAKLAADCGLPARLRDVGVPEDALPALAEGTLMDGAIMSNPRPVEYEDALAILRAAY</sequence>
<dbReference type="PANTHER" id="PTHR11496">
    <property type="entry name" value="ALCOHOL DEHYDROGENASE"/>
    <property type="match status" value="1"/>
</dbReference>
<accession>A7NK58</accession>
<dbReference type="Pfam" id="PF00465">
    <property type="entry name" value="Fe-ADH"/>
    <property type="match status" value="1"/>
</dbReference>
<dbReference type="STRING" id="383372.Rcas_1786"/>
<dbReference type="RefSeq" id="WP_012120303.1">
    <property type="nucleotide sequence ID" value="NC_009767.1"/>
</dbReference>
<dbReference type="AlphaFoldDB" id="A7NK58"/>
<dbReference type="Gene3D" id="1.20.1090.10">
    <property type="entry name" value="Dehydroquinate synthase-like - alpha domain"/>
    <property type="match status" value="1"/>
</dbReference>
<proteinExistence type="inferred from homology"/>
<dbReference type="PROSITE" id="PS00060">
    <property type="entry name" value="ADH_IRON_2"/>
    <property type="match status" value="1"/>
</dbReference>
<feature type="domain" description="Fe-containing alcohol dehydrogenase-like C-terminal" evidence="5">
    <location>
        <begin position="189"/>
        <end position="388"/>
    </location>
</feature>
<comment type="similarity">
    <text evidence="1">Belongs to the iron-containing alcohol dehydrogenase family.</text>
</comment>
<dbReference type="SUPFAM" id="SSF56796">
    <property type="entry name" value="Dehydroquinate synthase-like"/>
    <property type="match status" value="1"/>
</dbReference>
<reference evidence="6 7" key="1">
    <citation type="submission" date="2007-08" db="EMBL/GenBank/DDBJ databases">
        <title>Complete sequence of Roseiflexus castenholzii DSM 13941.</title>
        <authorList>
            <consortium name="US DOE Joint Genome Institute"/>
            <person name="Copeland A."/>
            <person name="Lucas S."/>
            <person name="Lapidus A."/>
            <person name="Barry K."/>
            <person name="Glavina del Rio T."/>
            <person name="Dalin E."/>
            <person name="Tice H."/>
            <person name="Pitluck S."/>
            <person name="Thompson L.S."/>
            <person name="Brettin T."/>
            <person name="Bruce D."/>
            <person name="Detter J.C."/>
            <person name="Han C."/>
            <person name="Tapia R."/>
            <person name="Schmutz J."/>
            <person name="Larimer F."/>
            <person name="Land M."/>
            <person name="Hauser L."/>
            <person name="Kyrpides N."/>
            <person name="Mikhailova N."/>
            <person name="Bryant D.A."/>
            <person name="Hanada S."/>
            <person name="Tsukatani Y."/>
            <person name="Richardson P."/>
        </authorList>
    </citation>
    <scope>NUCLEOTIDE SEQUENCE [LARGE SCALE GENOMIC DNA]</scope>
    <source>
        <strain evidence="7">DSM 13941 / HLO8</strain>
    </source>
</reference>
<dbReference type="GO" id="GO:0004022">
    <property type="term" value="F:alcohol dehydrogenase (NAD+) activity"/>
    <property type="evidence" value="ECO:0007669"/>
    <property type="project" value="TreeGrafter"/>
</dbReference>
<evidence type="ECO:0000259" key="4">
    <source>
        <dbReference type="Pfam" id="PF00465"/>
    </source>
</evidence>
<evidence type="ECO:0000313" key="6">
    <source>
        <dbReference type="EMBL" id="ABU57878.1"/>
    </source>
</evidence>
<dbReference type="OrthoDB" id="9815791at2"/>
<feature type="domain" description="Alcohol dehydrogenase iron-type/glycerol dehydrogenase GldA" evidence="4">
    <location>
        <begin position="11"/>
        <end position="178"/>
    </location>
</feature>
<dbReference type="InterPro" id="IPR056798">
    <property type="entry name" value="ADH_Fe_C"/>
</dbReference>
<dbReference type="InterPro" id="IPR039697">
    <property type="entry name" value="Alcohol_dehydrogenase_Fe"/>
</dbReference>
<evidence type="ECO:0000256" key="1">
    <source>
        <dbReference type="ARBA" id="ARBA00007358"/>
    </source>
</evidence>
<evidence type="ECO:0000313" key="7">
    <source>
        <dbReference type="Proteomes" id="UP000000263"/>
    </source>
</evidence>
<dbReference type="eggNOG" id="COG1454">
    <property type="taxonomic scope" value="Bacteria"/>
</dbReference>
<evidence type="ECO:0000256" key="3">
    <source>
        <dbReference type="ARBA" id="ARBA00023027"/>
    </source>
</evidence>
<dbReference type="PROSITE" id="PS00913">
    <property type="entry name" value="ADH_IRON_1"/>
    <property type="match status" value="1"/>
</dbReference>
<dbReference type="Gene3D" id="3.40.50.1970">
    <property type="match status" value="1"/>
</dbReference>
<evidence type="ECO:0000256" key="2">
    <source>
        <dbReference type="ARBA" id="ARBA00023002"/>
    </source>
</evidence>
<dbReference type="FunFam" id="3.40.50.1970:FF:000003">
    <property type="entry name" value="Alcohol dehydrogenase, iron-containing"/>
    <property type="match status" value="1"/>
</dbReference>
<dbReference type="GO" id="GO:0046872">
    <property type="term" value="F:metal ion binding"/>
    <property type="evidence" value="ECO:0007669"/>
    <property type="project" value="InterPro"/>
</dbReference>
<gene>
    <name evidence="6" type="ordered locus">Rcas_1786</name>
</gene>
<dbReference type="KEGG" id="rca:Rcas_1786"/>
<organism evidence="6 7">
    <name type="scientific">Roseiflexus castenholzii (strain DSM 13941 / HLO8)</name>
    <dbReference type="NCBI Taxonomy" id="383372"/>
    <lineage>
        <taxon>Bacteria</taxon>
        <taxon>Bacillati</taxon>
        <taxon>Chloroflexota</taxon>
        <taxon>Chloroflexia</taxon>
        <taxon>Chloroflexales</taxon>
        <taxon>Roseiflexineae</taxon>
        <taxon>Roseiflexaceae</taxon>
        <taxon>Roseiflexus</taxon>
    </lineage>
</organism>
<name>A7NK58_ROSCS</name>
<dbReference type="InterPro" id="IPR018211">
    <property type="entry name" value="ADH_Fe_CS"/>
</dbReference>
<dbReference type="CDD" id="cd14865">
    <property type="entry name" value="Fe-ADH-like"/>
    <property type="match status" value="1"/>
</dbReference>
<dbReference type="Pfam" id="PF25137">
    <property type="entry name" value="ADH_Fe_C"/>
    <property type="match status" value="1"/>
</dbReference>
<protein>
    <submittedName>
        <fullName evidence="6">Iron-containing alcohol dehydrogenase</fullName>
    </submittedName>
</protein>
<evidence type="ECO:0000259" key="5">
    <source>
        <dbReference type="Pfam" id="PF25137"/>
    </source>
</evidence>
<dbReference type="HOGENOM" id="CLU_007207_0_0_0"/>
<keyword evidence="3" id="KW-0520">NAD</keyword>
<dbReference type="FunFam" id="1.20.1090.10:FF:000001">
    <property type="entry name" value="Aldehyde-alcohol dehydrogenase"/>
    <property type="match status" value="1"/>
</dbReference>
<keyword evidence="7" id="KW-1185">Reference proteome</keyword>